<feature type="compositionally biased region" description="Acidic residues" evidence="7">
    <location>
        <begin position="352"/>
        <end position="365"/>
    </location>
</feature>
<keyword evidence="3 6" id="KW-0227">DNA damage</keyword>
<comment type="caution">
    <text evidence="9">The sequence shown here is derived from an EMBL/GenBank/DDBJ whole genome shotgun (WGS) entry which is preliminary data.</text>
</comment>
<name>A0AAD6XG26_9AGAR</name>
<feature type="compositionally biased region" description="Low complexity" evidence="7">
    <location>
        <begin position="334"/>
        <end position="345"/>
    </location>
</feature>
<dbReference type="EMBL" id="JARJCM010000002">
    <property type="protein sequence ID" value="KAJ7046835.1"/>
    <property type="molecule type" value="Genomic_DNA"/>
</dbReference>
<organism evidence="9 10">
    <name type="scientific">Mycena alexandri</name>
    <dbReference type="NCBI Taxonomy" id="1745969"/>
    <lineage>
        <taxon>Eukaryota</taxon>
        <taxon>Fungi</taxon>
        <taxon>Dikarya</taxon>
        <taxon>Basidiomycota</taxon>
        <taxon>Agaricomycotina</taxon>
        <taxon>Agaricomycetes</taxon>
        <taxon>Agaricomycetidae</taxon>
        <taxon>Agaricales</taxon>
        <taxon>Marasmiineae</taxon>
        <taxon>Mycenaceae</taxon>
        <taxon>Mycena</taxon>
    </lineage>
</organism>
<accession>A0AAD6XG26</accession>
<dbReference type="GO" id="GO:0006974">
    <property type="term" value="P:DNA damage response"/>
    <property type="evidence" value="ECO:0007669"/>
    <property type="project" value="UniProtKB-KW"/>
</dbReference>
<keyword evidence="10" id="KW-1185">Reference proteome</keyword>
<feature type="compositionally biased region" description="Basic and acidic residues" evidence="7">
    <location>
        <begin position="52"/>
        <end position="61"/>
    </location>
</feature>
<dbReference type="Proteomes" id="UP001218188">
    <property type="component" value="Unassembled WGS sequence"/>
</dbReference>
<dbReference type="InterPro" id="IPR012923">
    <property type="entry name" value="Csm3"/>
</dbReference>
<evidence type="ECO:0000259" key="8">
    <source>
        <dbReference type="Pfam" id="PF07962"/>
    </source>
</evidence>
<evidence type="ECO:0000313" key="10">
    <source>
        <dbReference type="Proteomes" id="UP001218188"/>
    </source>
</evidence>
<dbReference type="Pfam" id="PF07962">
    <property type="entry name" value="Swi3"/>
    <property type="match status" value="1"/>
</dbReference>
<evidence type="ECO:0000256" key="6">
    <source>
        <dbReference type="RuleBase" id="RU366049"/>
    </source>
</evidence>
<evidence type="ECO:0000313" key="9">
    <source>
        <dbReference type="EMBL" id="KAJ7046835.1"/>
    </source>
</evidence>
<evidence type="ECO:0000256" key="5">
    <source>
        <dbReference type="ARBA" id="ARBA00023306"/>
    </source>
</evidence>
<reference evidence="9" key="1">
    <citation type="submission" date="2023-03" db="EMBL/GenBank/DDBJ databases">
        <title>Massive genome expansion in bonnet fungi (Mycena s.s.) driven by repeated elements and novel gene families across ecological guilds.</title>
        <authorList>
            <consortium name="Lawrence Berkeley National Laboratory"/>
            <person name="Harder C.B."/>
            <person name="Miyauchi S."/>
            <person name="Viragh M."/>
            <person name="Kuo A."/>
            <person name="Thoen E."/>
            <person name="Andreopoulos B."/>
            <person name="Lu D."/>
            <person name="Skrede I."/>
            <person name="Drula E."/>
            <person name="Henrissat B."/>
            <person name="Morin E."/>
            <person name="Kohler A."/>
            <person name="Barry K."/>
            <person name="LaButti K."/>
            <person name="Morin E."/>
            <person name="Salamov A."/>
            <person name="Lipzen A."/>
            <person name="Mereny Z."/>
            <person name="Hegedus B."/>
            <person name="Baldrian P."/>
            <person name="Stursova M."/>
            <person name="Weitz H."/>
            <person name="Taylor A."/>
            <person name="Grigoriev I.V."/>
            <person name="Nagy L.G."/>
            <person name="Martin F."/>
            <person name="Kauserud H."/>
        </authorList>
    </citation>
    <scope>NUCLEOTIDE SEQUENCE</scope>
    <source>
        <strain evidence="9">CBHHK200</strain>
    </source>
</reference>
<keyword evidence="4 6" id="KW-0539">Nucleus</keyword>
<feature type="region of interest" description="Disordered" evidence="7">
    <location>
        <begin position="1"/>
        <end position="99"/>
    </location>
</feature>
<keyword evidence="5 6" id="KW-0131">Cell cycle</keyword>
<comment type="function">
    <text evidence="6">Plays an important role in the control of DNA replication and the maintenance of replication fork stability.</text>
</comment>
<dbReference type="GO" id="GO:0003677">
    <property type="term" value="F:DNA binding"/>
    <property type="evidence" value="ECO:0007669"/>
    <property type="project" value="TreeGrafter"/>
</dbReference>
<dbReference type="PANTHER" id="PTHR13220">
    <property type="entry name" value="TIMELESS INTERACTING-RELATED"/>
    <property type="match status" value="1"/>
</dbReference>
<feature type="region of interest" description="Disordered" evidence="7">
    <location>
        <begin position="185"/>
        <end position="240"/>
    </location>
</feature>
<proteinExistence type="inferred from homology"/>
<evidence type="ECO:0000256" key="7">
    <source>
        <dbReference type="SAM" id="MobiDB-lite"/>
    </source>
</evidence>
<dbReference type="GO" id="GO:0031298">
    <property type="term" value="C:replication fork protection complex"/>
    <property type="evidence" value="ECO:0007669"/>
    <property type="project" value="TreeGrafter"/>
</dbReference>
<evidence type="ECO:0000256" key="2">
    <source>
        <dbReference type="ARBA" id="ARBA00006075"/>
    </source>
</evidence>
<sequence length="388" mass="42425">MASIDNIWDVPVVPASPPRQPLFLAGSDDENDHMPDAPPRAPAIDLDSLFEGVEKLPDDRPPALTPHQILSSSPAHHIDDEGGEGGQDADAKKPKKKAMRLDEGRLVSASGFPQLIEDTKKIKVKGKGHEASDLNRLLQVYQFWTHRLYPKTPFKDTVDRVEKLCHTKRMHNNLSTWRDEAHGLVNGRKPDEEEDNDLTDLTDKSIPGPDSDQADYASSSTHAATRPPSSDEGDSEFNDASFDADISTMDATAKFNAQQVRQAQSTSDNDQDAAIQDVENSRTASSSGGLDDDEEAWQEAEAADAAPNSRPPAPARPEDDDDELWATVDAGVNASATSTTPVPTTHVPPPRDDEEDWNMVDEMDAEPYVPAPPPPPIEEHEDMYMDGS</sequence>
<comment type="similarity">
    <text evidence="2 6">Belongs to the CSM3 family.</text>
</comment>
<dbReference type="PANTHER" id="PTHR13220:SF11">
    <property type="entry name" value="TIMELESS-INTERACTING PROTEIN"/>
    <property type="match status" value="1"/>
</dbReference>
<feature type="domain" description="Chromosome segregation in meiosis protein 3" evidence="8">
    <location>
        <begin position="101"/>
        <end position="181"/>
    </location>
</feature>
<evidence type="ECO:0000256" key="4">
    <source>
        <dbReference type="ARBA" id="ARBA00023242"/>
    </source>
</evidence>
<feature type="compositionally biased region" description="Polar residues" evidence="7">
    <location>
        <begin position="257"/>
        <end position="268"/>
    </location>
</feature>
<feature type="region of interest" description="Disordered" evidence="7">
    <location>
        <begin position="257"/>
        <end position="388"/>
    </location>
</feature>
<gene>
    <name evidence="9" type="ORF">C8F04DRAFT_1387371</name>
</gene>
<protein>
    <recommendedName>
        <fullName evidence="6">Chromosome segregation in meiosis protein</fullName>
    </recommendedName>
</protein>
<evidence type="ECO:0000256" key="3">
    <source>
        <dbReference type="ARBA" id="ARBA00022763"/>
    </source>
</evidence>
<dbReference type="InterPro" id="IPR040038">
    <property type="entry name" value="TIPIN/Csm3/Swi3"/>
</dbReference>
<comment type="subcellular location">
    <subcellularLocation>
        <location evidence="1 6">Nucleus</location>
    </subcellularLocation>
</comment>
<evidence type="ECO:0000256" key="1">
    <source>
        <dbReference type="ARBA" id="ARBA00004123"/>
    </source>
</evidence>
<dbReference type="GO" id="GO:0031297">
    <property type="term" value="P:replication fork processing"/>
    <property type="evidence" value="ECO:0007669"/>
    <property type="project" value="UniProtKB-UniRule"/>
</dbReference>
<dbReference type="GO" id="GO:0000076">
    <property type="term" value="P:DNA replication checkpoint signaling"/>
    <property type="evidence" value="ECO:0007669"/>
    <property type="project" value="UniProtKB-UniRule"/>
</dbReference>
<dbReference type="AlphaFoldDB" id="A0AAD6XG26"/>
<dbReference type="GO" id="GO:0043111">
    <property type="term" value="P:replication fork arrest"/>
    <property type="evidence" value="ECO:0007669"/>
    <property type="project" value="TreeGrafter"/>
</dbReference>
<feature type="compositionally biased region" description="Acidic residues" evidence="7">
    <location>
        <begin position="290"/>
        <end position="302"/>
    </location>
</feature>